<feature type="compositionally biased region" description="Basic and acidic residues" evidence="1">
    <location>
        <begin position="1"/>
        <end position="18"/>
    </location>
</feature>
<proteinExistence type="predicted"/>
<dbReference type="AlphaFoldDB" id="A0AAW0UBP8"/>
<reference evidence="2 3" key="1">
    <citation type="submission" date="2023-03" db="EMBL/GenBank/DDBJ databases">
        <title>High-quality genome of Scylla paramamosain provides insights in environmental adaptation.</title>
        <authorList>
            <person name="Zhang L."/>
        </authorList>
    </citation>
    <scope>NUCLEOTIDE SEQUENCE [LARGE SCALE GENOMIC DNA]</scope>
    <source>
        <strain evidence="2">LZ_2023a</strain>
        <tissue evidence="2">Muscle</tissue>
    </source>
</reference>
<sequence length="100" mass="10514">MKRVGVKEDRRSNKENGIQRKRGVFGASPPPAPSPPPRPLDSTPGGASNNSPESSFFFFPSHVSILWPWPAAAPAAAPAAPAPPDASRCLPPAARPPTIR</sequence>
<feature type="compositionally biased region" description="Pro residues" evidence="1">
    <location>
        <begin position="28"/>
        <end position="39"/>
    </location>
</feature>
<evidence type="ECO:0000313" key="3">
    <source>
        <dbReference type="Proteomes" id="UP001487740"/>
    </source>
</evidence>
<feature type="region of interest" description="Disordered" evidence="1">
    <location>
        <begin position="1"/>
        <end position="54"/>
    </location>
</feature>
<dbReference type="EMBL" id="JARAKH010000014">
    <property type="protein sequence ID" value="KAK8397231.1"/>
    <property type="molecule type" value="Genomic_DNA"/>
</dbReference>
<feature type="region of interest" description="Disordered" evidence="1">
    <location>
        <begin position="72"/>
        <end position="100"/>
    </location>
</feature>
<keyword evidence="3" id="KW-1185">Reference proteome</keyword>
<dbReference type="Proteomes" id="UP001487740">
    <property type="component" value="Unassembled WGS sequence"/>
</dbReference>
<evidence type="ECO:0000256" key="1">
    <source>
        <dbReference type="SAM" id="MobiDB-lite"/>
    </source>
</evidence>
<evidence type="ECO:0000313" key="2">
    <source>
        <dbReference type="EMBL" id="KAK8397231.1"/>
    </source>
</evidence>
<gene>
    <name evidence="2" type="ORF">O3P69_004742</name>
</gene>
<organism evidence="2 3">
    <name type="scientific">Scylla paramamosain</name>
    <name type="common">Mud crab</name>
    <dbReference type="NCBI Taxonomy" id="85552"/>
    <lineage>
        <taxon>Eukaryota</taxon>
        <taxon>Metazoa</taxon>
        <taxon>Ecdysozoa</taxon>
        <taxon>Arthropoda</taxon>
        <taxon>Crustacea</taxon>
        <taxon>Multicrustacea</taxon>
        <taxon>Malacostraca</taxon>
        <taxon>Eumalacostraca</taxon>
        <taxon>Eucarida</taxon>
        <taxon>Decapoda</taxon>
        <taxon>Pleocyemata</taxon>
        <taxon>Brachyura</taxon>
        <taxon>Eubrachyura</taxon>
        <taxon>Portunoidea</taxon>
        <taxon>Portunidae</taxon>
        <taxon>Portuninae</taxon>
        <taxon>Scylla</taxon>
    </lineage>
</organism>
<comment type="caution">
    <text evidence="2">The sequence shown here is derived from an EMBL/GenBank/DDBJ whole genome shotgun (WGS) entry which is preliminary data.</text>
</comment>
<accession>A0AAW0UBP8</accession>
<protein>
    <submittedName>
        <fullName evidence="2">Uncharacterized protein</fullName>
    </submittedName>
</protein>
<name>A0AAW0UBP8_SCYPA</name>